<gene>
    <name evidence="1" type="ORF">DFE_A0033</name>
</gene>
<organism evidence="1 2">
    <name type="scientific">Desulfovibrio ferrophilus</name>
    <dbReference type="NCBI Taxonomy" id="241368"/>
    <lineage>
        <taxon>Bacteria</taxon>
        <taxon>Pseudomonadati</taxon>
        <taxon>Thermodesulfobacteriota</taxon>
        <taxon>Desulfovibrionia</taxon>
        <taxon>Desulfovibrionales</taxon>
        <taxon>Desulfovibrionaceae</taxon>
        <taxon>Desulfovibrio</taxon>
    </lineage>
</organism>
<evidence type="ECO:0000313" key="1">
    <source>
        <dbReference type="EMBL" id="BBD10134.1"/>
    </source>
</evidence>
<sequence>METIIEIDQYELTLGERAALFEICLAEQDRMKELYEGKGYAAHLESKYIVNVNSTLYRTILALAEKTLLILCDVDETKVRVYVTMSGTWLYKFKWPALETAKHNLKYLPANSM</sequence>
<proteinExistence type="predicted"/>
<geneLocation type="plasmid" evidence="2">
    <name>pdfe dna</name>
</geneLocation>
<keyword evidence="2" id="KW-1185">Reference proteome</keyword>
<keyword evidence="1" id="KW-0614">Plasmid</keyword>
<evidence type="ECO:0000313" key="2">
    <source>
        <dbReference type="Proteomes" id="UP000269883"/>
    </source>
</evidence>
<reference evidence="1 2" key="1">
    <citation type="journal article" date="2018" name="Sci. Adv.">
        <title>Multi-heme cytochromes provide a pathway for survival in energy-limited environments.</title>
        <authorList>
            <person name="Deng X."/>
            <person name="Dohmae N."/>
            <person name="Nealson K.H."/>
            <person name="Hashimoto K."/>
            <person name="Okamoto A."/>
        </authorList>
    </citation>
    <scope>NUCLEOTIDE SEQUENCE [LARGE SCALE GENOMIC DNA]</scope>
    <source>
        <strain evidence="1 2">IS5</strain>
        <plasmid evidence="2">pdfe dna</plasmid>
    </source>
</reference>
<name>A0A2Z6B3N2_9BACT</name>
<dbReference type="KEGG" id="dfl:DFE_A0033"/>
<dbReference type="EMBL" id="AP017379">
    <property type="protein sequence ID" value="BBD10134.1"/>
    <property type="molecule type" value="Genomic_DNA"/>
</dbReference>
<protein>
    <submittedName>
        <fullName evidence="1">Uncharacterized protein</fullName>
    </submittedName>
</protein>
<dbReference type="Proteomes" id="UP000269883">
    <property type="component" value="Plasmid pDFE"/>
</dbReference>
<dbReference type="RefSeq" id="WP_126381629.1">
    <property type="nucleotide sequence ID" value="NZ_AP017379.1"/>
</dbReference>
<accession>A0A2Z6B3N2</accession>
<dbReference type="AlphaFoldDB" id="A0A2Z6B3N2"/>